<accession>A0A453MU00</accession>
<dbReference type="GO" id="GO:0006353">
    <property type="term" value="P:DNA-templated transcription termination"/>
    <property type="evidence" value="ECO:0007669"/>
    <property type="project" value="UniProtKB-KW"/>
</dbReference>
<name>A0A453MU00_AEGTS</name>
<dbReference type="EnsemblPlants" id="AET6Gv20075400.1">
    <property type="protein sequence ID" value="AET6Gv20075400.1"/>
    <property type="gene ID" value="AET6Gv20075400"/>
</dbReference>
<dbReference type="PANTHER" id="PTHR13068">
    <property type="entry name" value="CGI-12 PROTEIN-RELATED"/>
    <property type="match status" value="1"/>
</dbReference>
<dbReference type="InterPro" id="IPR003690">
    <property type="entry name" value="MTERF"/>
</dbReference>
<organism evidence="4 5">
    <name type="scientific">Aegilops tauschii subsp. strangulata</name>
    <name type="common">Goatgrass</name>
    <dbReference type="NCBI Taxonomy" id="200361"/>
    <lineage>
        <taxon>Eukaryota</taxon>
        <taxon>Viridiplantae</taxon>
        <taxon>Streptophyta</taxon>
        <taxon>Embryophyta</taxon>
        <taxon>Tracheophyta</taxon>
        <taxon>Spermatophyta</taxon>
        <taxon>Magnoliopsida</taxon>
        <taxon>Liliopsida</taxon>
        <taxon>Poales</taxon>
        <taxon>Poaceae</taxon>
        <taxon>BOP clade</taxon>
        <taxon>Pooideae</taxon>
        <taxon>Triticodae</taxon>
        <taxon>Triticeae</taxon>
        <taxon>Triticinae</taxon>
        <taxon>Aegilops</taxon>
    </lineage>
</organism>
<dbReference type="Gramene" id="AET6Gv20075400.1">
    <property type="protein sequence ID" value="AET6Gv20075400.1"/>
    <property type="gene ID" value="AET6Gv20075400"/>
</dbReference>
<reference evidence="4" key="3">
    <citation type="journal article" date="2017" name="Nature">
        <title>Genome sequence of the progenitor of the wheat D genome Aegilops tauschii.</title>
        <authorList>
            <person name="Luo M.C."/>
            <person name="Gu Y.Q."/>
            <person name="Puiu D."/>
            <person name="Wang H."/>
            <person name="Twardziok S.O."/>
            <person name="Deal K.R."/>
            <person name="Huo N."/>
            <person name="Zhu T."/>
            <person name="Wang L."/>
            <person name="Wang Y."/>
            <person name="McGuire P.E."/>
            <person name="Liu S."/>
            <person name="Long H."/>
            <person name="Ramasamy R.K."/>
            <person name="Rodriguez J.C."/>
            <person name="Van S.L."/>
            <person name="Yuan L."/>
            <person name="Wang Z."/>
            <person name="Xia Z."/>
            <person name="Xiao L."/>
            <person name="Anderson O.D."/>
            <person name="Ouyang S."/>
            <person name="Liang Y."/>
            <person name="Zimin A.V."/>
            <person name="Pertea G."/>
            <person name="Qi P."/>
            <person name="Bennetzen J.L."/>
            <person name="Dai X."/>
            <person name="Dawson M.W."/>
            <person name="Muller H.G."/>
            <person name="Kugler K."/>
            <person name="Rivarola-Duarte L."/>
            <person name="Spannagl M."/>
            <person name="Mayer K.F.X."/>
            <person name="Lu F.H."/>
            <person name="Bevan M.W."/>
            <person name="Leroy P."/>
            <person name="Li P."/>
            <person name="You F.M."/>
            <person name="Sun Q."/>
            <person name="Liu Z."/>
            <person name="Lyons E."/>
            <person name="Wicker T."/>
            <person name="Salzberg S.L."/>
            <person name="Devos K.M."/>
            <person name="Dvorak J."/>
        </authorList>
    </citation>
    <scope>NUCLEOTIDE SEQUENCE [LARGE SCALE GENOMIC DNA]</scope>
    <source>
        <strain evidence="4">cv. AL8/78</strain>
    </source>
</reference>
<keyword evidence="5" id="KW-1185">Reference proteome</keyword>
<evidence type="ECO:0000256" key="2">
    <source>
        <dbReference type="ARBA" id="ARBA00022472"/>
    </source>
</evidence>
<dbReference type="Proteomes" id="UP000015105">
    <property type="component" value="Chromosome 6D"/>
</dbReference>
<reference evidence="5" key="1">
    <citation type="journal article" date="2014" name="Science">
        <title>Ancient hybridizations among the ancestral genomes of bread wheat.</title>
        <authorList>
            <consortium name="International Wheat Genome Sequencing Consortium,"/>
            <person name="Marcussen T."/>
            <person name="Sandve S.R."/>
            <person name="Heier L."/>
            <person name="Spannagl M."/>
            <person name="Pfeifer M."/>
            <person name="Jakobsen K.S."/>
            <person name="Wulff B.B."/>
            <person name="Steuernagel B."/>
            <person name="Mayer K.F."/>
            <person name="Olsen O.A."/>
        </authorList>
    </citation>
    <scope>NUCLEOTIDE SEQUENCE [LARGE SCALE GENOMIC DNA]</scope>
    <source>
        <strain evidence="5">cv. AL8/78</strain>
    </source>
</reference>
<dbReference type="AlphaFoldDB" id="A0A453MU00"/>
<keyword evidence="2" id="KW-0804">Transcription</keyword>
<reference evidence="5" key="2">
    <citation type="journal article" date="2017" name="Nat. Plants">
        <title>The Aegilops tauschii genome reveals multiple impacts of transposons.</title>
        <authorList>
            <person name="Zhao G."/>
            <person name="Zou C."/>
            <person name="Li K."/>
            <person name="Wang K."/>
            <person name="Li T."/>
            <person name="Gao L."/>
            <person name="Zhang X."/>
            <person name="Wang H."/>
            <person name="Yang Z."/>
            <person name="Liu X."/>
            <person name="Jiang W."/>
            <person name="Mao L."/>
            <person name="Kong X."/>
            <person name="Jiao Y."/>
            <person name="Jia J."/>
        </authorList>
    </citation>
    <scope>NUCLEOTIDE SEQUENCE [LARGE SCALE GENOMIC DNA]</scope>
    <source>
        <strain evidence="5">cv. AL8/78</strain>
    </source>
</reference>
<keyword evidence="2" id="KW-0806">Transcription termination</keyword>
<evidence type="ECO:0000313" key="5">
    <source>
        <dbReference type="Proteomes" id="UP000015105"/>
    </source>
</evidence>
<dbReference type="Gene3D" id="1.25.70.10">
    <property type="entry name" value="Transcription termination factor 3, mitochondrial"/>
    <property type="match status" value="2"/>
</dbReference>
<dbReference type="PANTHER" id="PTHR13068:SF97">
    <property type="match status" value="1"/>
</dbReference>
<keyword evidence="2" id="KW-0805">Transcription regulation</keyword>
<reference evidence="4" key="4">
    <citation type="submission" date="2019-03" db="UniProtKB">
        <authorList>
            <consortium name="EnsemblPlants"/>
        </authorList>
    </citation>
    <scope>IDENTIFICATION</scope>
</reference>
<keyword evidence="3" id="KW-0809">Transit peptide</keyword>
<evidence type="ECO:0008006" key="6">
    <source>
        <dbReference type="Google" id="ProtNLM"/>
    </source>
</evidence>
<dbReference type="GO" id="GO:0003676">
    <property type="term" value="F:nucleic acid binding"/>
    <property type="evidence" value="ECO:0007669"/>
    <property type="project" value="InterPro"/>
</dbReference>
<dbReference type="Pfam" id="PF02536">
    <property type="entry name" value="mTERF"/>
    <property type="match status" value="1"/>
</dbReference>
<dbReference type="SMART" id="SM00733">
    <property type="entry name" value="Mterf"/>
    <property type="match status" value="5"/>
</dbReference>
<dbReference type="InterPro" id="IPR038538">
    <property type="entry name" value="MTERF_sf"/>
</dbReference>
<sequence length="404" mass="43582">MQPTPNPSAIAAAAATAAGAMLRLRSCIVSHLLSSPAAFRVSSPHRLLSAAAAPISPSQRFAVEDYLVSTCGLTRAQALKASTKLSHLKSPANPDAVLAFLAGLGLSGADIAAAVAKDPRLLCAGVDRTLASNVVGLTGLGLSGSDVALLATIAGEPFRFKSVVPKLQYYLPLFGSSENFLRALRKSSHLLTSNRDRVVEPNVALLRECGLAACDIAKLCMVVPRILTANPELVREMVACAEALGVPRGSGMFRQALQAVSFKSKEKIAAKASYLKKIFRWSDAQVSHAVCKAPIVLRKSNSSLQQRSEFFLSEMGLEPAYVAHRPALLSYSMEGRLRPRYYVIKFLKANGLLGQYRDYYNIVMLSDKVFMERFICPHKKAAPHLAKDYATACKGEVPANFRFT</sequence>
<reference evidence="4" key="5">
    <citation type="journal article" date="2021" name="G3 (Bethesda)">
        <title>Aegilops tauschii genome assembly Aet v5.0 features greater sequence contiguity and improved annotation.</title>
        <authorList>
            <person name="Wang L."/>
            <person name="Zhu T."/>
            <person name="Rodriguez J.C."/>
            <person name="Deal K.R."/>
            <person name="Dubcovsky J."/>
            <person name="McGuire P.E."/>
            <person name="Lux T."/>
            <person name="Spannagl M."/>
            <person name="Mayer K.F.X."/>
            <person name="Baldrich P."/>
            <person name="Meyers B.C."/>
            <person name="Huo N."/>
            <person name="Gu Y.Q."/>
            <person name="Zhou H."/>
            <person name="Devos K.M."/>
            <person name="Bennetzen J.L."/>
            <person name="Unver T."/>
            <person name="Budak H."/>
            <person name="Gulick P.J."/>
            <person name="Galiba G."/>
            <person name="Kalapos B."/>
            <person name="Nelson D.R."/>
            <person name="Li P."/>
            <person name="You F.M."/>
            <person name="Luo M.C."/>
            <person name="Dvorak J."/>
        </authorList>
    </citation>
    <scope>NUCLEOTIDE SEQUENCE [LARGE SCALE GENOMIC DNA]</scope>
    <source>
        <strain evidence="4">cv. AL8/78</strain>
    </source>
</reference>
<comment type="similarity">
    <text evidence="1">Belongs to the mTERF family.</text>
</comment>
<evidence type="ECO:0000256" key="3">
    <source>
        <dbReference type="ARBA" id="ARBA00022946"/>
    </source>
</evidence>
<evidence type="ECO:0000313" key="4">
    <source>
        <dbReference type="EnsemblPlants" id="AET6Gv20075400.1"/>
    </source>
</evidence>
<evidence type="ECO:0000256" key="1">
    <source>
        <dbReference type="ARBA" id="ARBA00007692"/>
    </source>
</evidence>
<protein>
    <recommendedName>
        <fullName evidence="6">mTERF domain-containing protein 1, mitochondrial</fullName>
    </recommendedName>
</protein>
<proteinExistence type="inferred from homology"/>